<dbReference type="PANTHER" id="PTHR23155:SF1152">
    <property type="entry name" value="AAA+ ATPASE DOMAIN-CONTAINING PROTEIN"/>
    <property type="match status" value="1"/>
</dbReference>
<dbReference type="GO" id="GO:0043531">
    <property type="term" value="F:ADP binding"/>
    <property type="evidence" value="ECO:0007669"/>
    <property type="project" value="InterPro"/>
</dbReference>
<evidence type="ECO:0000259" key="4">
    <source>
        <dbReference type="Pfam" id="PF00931"/>
    </source>
</evidence>
<keyword evidence="2" id="KW-0963">Cytoplasm</keyword>
<proteinExistence type="predicted"/>
<name>A0A443Q3Z7_9MAGN</name>
<dbReference type="InterPro" id="IPR044974">
    <property type="entry name" value="Disease_R_plants"/>
</dbReference>
<dbReference type="SUPFAM" id="SSF52540">
    <property type="entry name" value="P-loop containing nucleoside triphosphate hydrolases"/>
    <property type="match status" value="1"/>
</dbReference>
<dbReference type="EMBL" id="QPKB01000017">
    <property type="protein sequence ID" value="RWR97708.1"/>
    <property type="molecule type" value="Genomic_DNA"/>
</dbReference>
<dbReference type="Gene3D" id="3.40.50.300">
    <property type="entry name" value="P-loop containing nucleotide triphosphate hydrolases"/>
    <property type="match status" value="1"/>
</dbReference>
<organism evidence="6 7">
    <name type="scientific">Cinnamomum micranthum f. kanehirae</name>
    <dbReference type="NCBI Taxonomy" id="337451"/>
    <lineage>
        <taxon>Eukaryota</taxon>
        <taxon>Viridiplantae</taxon>
        <taxon>Streptophyta</taxon>
        <taxon>Embryophyta</taxon>
        <taxon>Tracheophyta</taxon>
        <taxon>Spermatophyta</taxon>
        <taxon>Magnoliopsida</taxon>
        <taxon>Magnoliidae</taxon>
        <taxon>Laurales</taxon>
        <taxon>Lauraceae</taxon>
        <taxon>Cinnamomum</taxon>
    </lineage>
</organism>
<dbReference type="InterPro" id="IPR058922">
    <property type="entry name" value="WHD_DRP"/>
</dbReference>
<feature type="domain" description="Disease resistance protein winged helix" evidence="5">
    <location>
        <begin position="106"/>
        <end position="141"/>
    </location>
</feature>
<protein>
    <submittedName>
        <fullName evidence="6">Putative disease resistance RPP13-like protein 3</fullName>
    </submittedName>
</protein>
<accession>A0A443Q3Z7</accession>
<dbReference type="PANTHER" id="PTHR23155">
    <property type="entry name" value="DISEASE RESISTANCE PROTEIN RP"/>
    <property type="match status" value="1"/>
</dbReference>
<dbReference type="Pfam" id="PF00931">
    <property type="entry name" value="NB-ARC"/>
    <property type="match status" value="1"/>
</dbReference>
<evidence type="ECO:0000259" key="5">
    <source>
        <dbReference type="Pfam" id="PF23559"/>
    </source>
</evidence>
<evidence type="ECO:0000313" key="6">
    <source>
        <dbReference type="EMBL" id="RWR97708.1"/>
    </source>
</evidence>
<evidence type="ECO:0000256" key="1">
    <source>
        <dbReference type="ARBA" id="ARBA00004496"/>
    </source>
</evidence>
<keyword evidence="3" id="KW-0611">Plant defense</keyword>
<evidence type="ECO:0000256" key="3">
    <source>
        <dbReference type="ARBA" id="ARBA00022821"/>
    </source>
</evidence>
<comment type="caution">
    <text evidence="6">The sequence shown here is derived from an EMBL/GenBank/DDBJ whole genome shotgun (WGS) entry which is preliminary data.</text>
</comment>
<evidence type="ECO:0000313" key="7">
    <source>
        <dbReference type="Proteomes" id="UP000283530"/>
    </source>
</evidence>
<dbReference type="InterPro" id="IPR027417">
    <property type="entry name" value="P-loop_NTPase"/>
</dbReference>
<feature type="domain" description="NB-ARC" evidence="4">
    <location>
        <begin position="4"/>
        <end position="81"/>
    </location>
</feature>
<evidence type="ECO:0000256" key="2">
    <source>
        <dbReference type="ARBA" id="ARBA00022490"/>
    </source>
</evidence>
<dbReference type="Pfam" id="PF23559">
    <property type="entry name" value="WHD_DRP"/>
    <property type="match status" value="1"/>
</dbReference>
<keyword evidence="7" id="KW-1185">Reference proteome</keyword>
<dbReference type="AlphaFoldDB" id="A0A443Q3Z7"/>
<gene>
    <name evidence="6" type="ORF">CKAN_02716000</name>
</gene>
<dbReference type="OrthoDB" id="1293551at2759"/>
<comment type="subcellular location">
    <subcellularLocation>
        <location evidence="1">Cytoplasm</location>
    </subcellularLocation>
</comment>
<dbReference type="Proteomes" id="UP000283530">
    <property type="component" value="Unassembled WGS sequence"/>
</dbReference>
<dbReference type="GO" id="GO:0098542">
    <property type="term" value="P:defense response to other organism"/>
    <property type="evidence" value="ECO:0007669"/>
    <property type="project" value="TreeGrafter"/>
</dbReference>
<sequence length="154" mass="17527">MILSDYLKWENYLVVVDDIWSIEAWDTLGGIFQDGMSKRRVILTTSSKEVAGLLNHPHVTHGMRLLNDDEGWELFMKKIVPGGDPSTSCPSNLVEMGRKILEKCEEDYASNSAKLIRLWIAEGFIQQKDNKLMEDAAEDYLRGAHQQEHDSSSK</sequence>
<reference evidence="6 7" key="1">
    <citation type="journal article" date="2019" name="Nat. Plants">
        <title>Stout camphor tree genome fills gaps in understanding of flowering plant genome evolution.</title>
        <authorList>
            <person name="Chaw S.M."/>
            <person name="Liu Y.C."/>
            <person name="Wu Y.W."/>
            <person name="Wang H.Y."/>
            <person name="Lin C.I."/>
            <person name="Wu C.S."/>
            <person name="Ke H.M."/>
            <person name="Chang L.Y."/>
            <person name="Hsu C.Y."/>
            <person name="Yang H.T."/>
            <person name="Sudianto E."/>
            <person name="Hsu M.H."/>
            <person name="Wu K.P."/>
            <person name="Wang L.N."/>
            <person name="Leebens-Mack J.H."/>
            <person name="Tsai I.J."/>
        </authorList>
    </citation>
    <scope>NUCLEOTIDE SEQUENCE [LARGE SCALE GENOMIC DNA]</scope>
    <source>
        <strain evidence="7">cv. Chaw 1501</strain>
        <tissue evidence="6">Young leaves</tissue>
    </source>
</reference>
<dbReference type="InterPro" id="IPR002182">
    <property type="entry name" value="NB-ARC"/>
</dbReference>